<accession>A0A0F9C5E9</accession>
<dbReference type="EMBL" id="LAZR01048471">
    <property type="protein sequence ID" value="KKK91856.1"/>
    <property type="molecule type" value="Genomic_DNA"/>
</dbReference>
<reference evidence="1" key="1">
    <citation type="journal article" date="2015" name="Nature">
        <title>Complex archaea that bridge the gap between prokaryotes and eukaryotes.</title>
        <authorList>
            <person name="Spang A."/>
            <person name="Saw J.H."/>
            <person name="Jorgensen S.L."/>
            <person name="Zaremba-Niedzwiedzka K."/>
            <person name="Martijn J."/>
            <person name="Lind A.E."/>
            <person name="van Eijk R."/>
            <person name="Schleper C."/>
            <person name="Guy L."/>
            <person name="Ettema T.J."/>
        </authorList>
    </citation>
    <scope>NUCLEOTIDE SEQUENCE</scope>
</reference>
<gene>
    <name evidence="1" type="ORF">LCGC14_2708750</name>
</gene>
<organism evidence="1">
    <name type="scientific">marine sediment metagenome</name>
    <dbReference type="NCBI Taxonomy" id="412755"/>
    <lineage>
        <taxon>unclassified sequences</taxon>
        <taxon>metagenomes</taxon>
        <taxon>ecological metagenomes</taxon>
    </lineage>
</organism>
<sequence>MPTEAEIRQWVRDEREQLKREEQDACDHRVSGTLKNGVVSCDQCGKSPLVAEHLMT</sequence>
<proteinExistence type="predicted"/>
<evidence type="ECO:0000313" key="1">
    <source>
        <dbReference type="EMBL" id="KKK91856.1"/>
    </source>
</evidence>
<protein>
    <submittedName>
        <fullName evidence="1">Uncharacterized protein</fullName>
    </submittedName>
</protein>
<name>A0A0F9C5E9_9ZZZZ</name>
<dbReference type="AlphaFoldDB" id="A0A0F9C5E9"/>
<comment type="caution">
    <text evidence="1">The sequence shown here is derived from an EMBL/GenBank/DDBJ whole genome shotgun (WGS) entry which is preliminary data.</text>
</comment>